<dbReference type="Proteomes" id="UP001220256">
    <property type="component" value="Unassembled WGS sequence"/>
</dbReference>
<gene>
    <name evidence="2" type="ORF">N7505_007837</name>
</gene>
<feature type="compositionally biased region" description="Basic and acidic residues" evidence="1">
    <location>
        <begin position="1"/>
        <end position="11"/>
    </location>
</feature>
<organism evidence="2 3">
    <name type="scientific">Penicillium chrysogenum</name>
    <name type="common">Penicillium notatum</name>
    <dbReference type="NCBI Taxonomy" id="5076"/>
    <lineage>
        <taxon>Eukaryota</taxon>
        <taxon>Fungi</taxon>
        <taxon>Dikarya</taxon>
        <taxon>Ascomycota</taxon>
        <taxon>Pezizomycotina</taxon>
        <taxon>Eurotiomycetes</taxon>
        <taxon>Eurotiomycetidae</taxon>
        <taxon>Eurotiales</taxon>
        <taxon>Aspergillaceae</taxon>
        <taxon>Penicillium</taxon>
        <taxon>Penicillium chrysogenum species complex</taxon>
    </lineage>
</organism>
<accession>A0ABQ8WHE5</accession>
<evidence type="ECO:0000313" key="3">
    <source>
        <dbReference type="Proteomes" id="UP001220256"/>
    </source>
</evidence>
<sequence length="88" mass="9274">MEPWSRGDDHPGAYMTHSQSSFVVDLPTGVGGAYARRPPTDALSTTSDSNVTSEDQNPEDFTAGPASIYTTGISSPALQEIVDANESL</sequence>
<reference evidence="2 3" key="1">
    <citation type="journal article" date="2023" name="IMA Fungus">
        <title>Comparative genomic study of the Penicillium genus elucidates a diverse pangenome and 15 lateral gene transfer events.</title>
        <authorList>
            <person name="Petersen C."/>
            <person name="Sorensen T."/>
            <person name="Nielsen M.R."/>
            <person name="Sondergaard T.E."/>
            <person name="Sorensen J.L."/>
            <person name="Fitzpatrick D.A."/>
            <person name="Frisvad J.C."/>
            <person name="Nielsen K.L."/>
        </authorList>
    </citation>
    <scope>NUCLEOTIDE SEQUENCE [LARGE SCALE GENOMIC DNA]</scope>
    <source>
        <strain evidence="2 3">IBT 3361</strain>
    </source>
</reference>
<protein>
    <submittedName>
        <fullName evidence="2">Uncharacterized protein</fullName>
    </submittedName>
</protein>
<feature type="region of interest" description="Disordered" evidence="1">
    <location>
        <begin position="1"/>
        <end position="67"/>
    </location>
</feature>
<evidence type="ECO:0000256" key="1">
    <source>
        <dbReference type="SAM" id="MobiDB-lite"/>
    </source>
</evidence>
<proteinExistence type="predicted"/>
<comment type="caution">
    <text evidence="2">The sequence shown here is derived from an EMBL/GenBank/DDBJ whole genome shotgun (WGS) entry which is preliminary data.</text>
</comment>
<feature type="compositionally biased region" description="Polar residues" evidence="1">
    <location>
        <begin position="42"/>
        <end position="55"/>
    </location>
</feature>
<keyword evidence="3" id="KW-1185">Reference proteome</keyword>
<dbReference type="EMBL" id="JAPVEB010000004">
    <property type="protein sequence ID" value="KAJ5265044.1"/>
    <property type="molecule type" value="Genomic_DNA"/>
</dbReference>
<evidence type="ECO:0000313" key="2">
    <source>
        <dbReference type="EMBL" id="KAJ5265044.1"/>
    </source>
</evidence>
<name>A0ABQ8WHE5_PENCH</name>